<feature type="compositionally biased region" description="Polar residues" evidence="1">
    <location>
        <begin position="86"/>
        <end position="98"/>
    </location>
</feature>
<keyword evidence="4" id="KW-1185">Reference proteome</keyword>
<proteinExistence type="predicted"/>
<reference evidence="3 4" key="1">
    <citation type="submission" date="2023-03" db="EMBL/GenBank/DDBJ databases">
        <title>Draft genome sequence of Thalassotalea eurytherma JCM 18482T.</title>
        <authorList>
            <person name="Sawabe T."/>
        </authorList>
    </citation>
    <scope>NUCLEOTIDE SEQUENCE [LARGE SCALE GENOMIC DNA]</scope>
    <source>
        <strain evidence="3 4">JCM 18482</strain>
    </source>
</reference>
<dbReference type="EMBL" id="BSSU01000011">
    <property type="protein sequence ID" value="GLX82821.1"/>
    <property type="molecule type" value="Genomic_DNA"/>
</dbReference>
<evidence type="ECO:0000256" key="2">
    <source>
        <dbReference type="SAM" id="SignalP"/>
    </source>
</evidence>
<dbReference type="RefSeq" id="WP_284208203.1">
    <property type="nucleotide sequence ID" value="NZ_BSSU01000011.1"/>
</dbReference>
<feature type="region of interest" description="Disordered" evidence="1">
    <location>
        <begin position="72"/>
        <end position="103"/>
    </location>
</feature>
<accession>A0ABQ6H8N5</accession>
<feature type="compositionally biased region" description="Basic residues" evidence="1">
    <location>
        <begin position="72"/>
        <end position="85"/>
    </location>
</feature>
<comment type="caution">
    <text evidence="3">The sequence shown here is derived from an EMBL/GenBank/DDBJ whole genome shotgun (WGS) entry which is preliminary data.</text>
</comment>
<organism evidence="3 4">
    <name type="scientific">Thalassotalea eurytherma</name>
    <dbReference type="NCBI Taxonomy" id="1144278"/>
    <lineage>
        <taxon>Bacteria</taxon>
        <taxon>Pseudomonadati</taxon>
        <taxon>Pseudomonadota</taxon>
        <taxon>Gammaproteobacteria</taxon>
        <taxon>Alteromonadales</taxon>
        <taxon>Colwelliaceae</taxon>
        <taxon>Thalassotalea</taxon>
    </lineage>
</organism>
<dbReference type="Proteomes" id="UP001157133">
    <property type="component" value="Unassembled WGS sequence"/>
</dbReference>
<feature type="chain" id="PRO_5047046532" evidence="2">
    <location>
        <begin position="25"/>
        <end position="171"/>
    </location>
</feature>
<evidence type="ECO:0000313" key="3">
    <source>
        <dbReference type="EMBL" id="GLX82821.1"/>
    </source>
</evidence>
<sequence>MTTLPIKFLLVSVFLALFTSNSQAAPDCSAEKKSHQSIQNKLRKGGKPSAMSRLQERERKAWLAWWQCQKGKTKKKAKNKAKKTQRLSGKTQAQMNQNQRKKINAKSPTYAENKPLVIKGAFSGAKQQAWLNAYDKPKKCIRPKVMSVFAYCVEHAKKAQEIFDQQYNQKH</sequence>
<keyword evidence="2" id="KW-0732">Signal</keyword>
<protein>
    <submittedName>
        <fullName evidence="3">Uncharacterized protein</fullName>
    </submittedName>
</protein>
<feature type="region of interest" description="Disordered" evidence="1">
    <location>
        <begin position="25"/>
        <end position="51"/>
    </location>
</feature>
<gene>
    <name evidence="3" type="ORF">theurythT_22730</name>
</gene>
<evidence type="ECO:0000256" key="1">
    <source>
        <dbReference type="SAM" id="MobiDB-lite"/>
    </source>
</evidence>
<name>A0ABQ6H8N5_9GAMM</name>
<feature type="signal peptide" evidence="2">
    <location>
        <begin position="1"/>
        <end position="24"/>
    </location>
</feature>
<evidence type="ECO:0000313" key="4">
    <source>
        <dbReference type="Proteomes" id="UP001157133"/>
    </source>
</evidence>